<evidence type="ECO:0000313" key="3">
    <source>
        <dbReference type="Proteomes" id="UP000439903"/>
    </source>
</evidence>
<feature type="region of interest" description="Disordered" evidence="1">
    <location>
        <begin position="1"/>
        <end position="32"/>
    </location>
</feature>
<gene>
    <name evidence="2" type="ORF">F8M41_004609</name>
</gene>
<feature type="compositionally biased region" description="Basic residues" evidence="1">
    <location>
        <begin position="1"/>
        <end position="10"/>
    </location>
</feature>
<evidence type="ECO:0000256" key="1">
    <source>
        <dbReference type="SAM" id="MobiDB-lite"/>
    </source>
</evidence>
<sequence length="86" mass="10383">MPPLRKQRPRTTKERRAANAFRMQRSQKSYSSTSKRFREYNIARYFKETNISERHIFNTICKCSYCDARLFETETQGTCCECRKIK</sequence>
<evidence type="ECO:0000313" key="2">
    <source>
        <dbReference type="EMBL" id="KAF0542510.1"/>
    </source>
</evidence>
<accession>A0A8H4ERW8</accession>
<reference evidence="2 3" key="1">
    <citation type="journal article" date="2019" name="Environ. Microbiol.">
        <title>At the nexus of three kingdoms: the genome of the mycorrhizal fungus Gigaspora margarita provides insights into plant, endobacterial and fungal interactions.</title>
        <authorList>
            <person name="Venice F."/>
            <person name="Ghignone S."/>
            <person name="Salvioli di Fossalunga A."/>
            <person name="Amselem J."/>
            <person name="Novero M."/>
            <person name="Xianan X."/>
            <person name="Sedzielewska Toro K."/>
            <person name="Morin E."/>
            <person name="Lipzen A."/>
            <person name="Grigoriev I.V."/>
            <person name="Henrissat B."/>
            <person name="Martin F.M."/>
            <person name="Bonfante P."/>
        </authorList>
    </citation>
    <scope>NUCLEOTIDE SEQUENCE [LARGE SCALE GENOMIC DNA]</scope>
    <source>
        <strain evidence="2 3">BEG34</strain>
    </source>
</reference>
<organism evidence="2 3">
    <name type="scientific">Gigaspora margarita</name>
    <dbReference type="NCBI Taxonomy" id="4874"/>
    <lineage>
        <taxon>Eukaryota</taxon>
        <taxon>Fungi</taxon>
        <taxon>Fungi incertae sedis</taxon>
        <taxon>Mucoromycota</taxon>
        <taxon>Glomeromycotina</taxon>
        <taxon>Glomeromycetes</taxon>
        <taxon>Diversisporales</taxon>
        <taxon>Gigasporaceae</taxon>
        <taxon>Gigaspora</taxon>
    </lineage>
</organism>
<dbReference type="EMBL" id="WTPW01000143">
    <property type="protein sequence ID" value="KAF0542510.1"/>
    <property type="molecule type" value="Genomic_DNA"/>
</dbReference>
<dbReference type="Proteomes" id="UP000439903">
    <property type="component" value="Unassembled WGS sequence"/>
</dbReference>
<name>A0A8H4ERW8_GIGMA</name>
<dbReference type="OrthoDB" id="10500673at2759"/>
<keyword evidence="3" id="KW-1185">Reference proteome</keyword>
<protein>
    <submittedName>
        <fullName evidence="2">Uncharacterized protein</fullName>
    </submittedName>
</protein>
<proteinExistence type="predicted"/>
<comment type="caution">
    <text evidence="2">The sequence shown here is derived from an EMBL/GenBank/DDBJ whole genome shotgun (WGS) entry which is preliminary data.</text>
</comment>
<dbReference type="AlphaFoldDB" id="A0A8H4ERW8"/>